<keyword evidence="2" id="KW-1185">Reference proteome</keyword>
<dbReference type="SUPFAM" id="SSF81383">
    <property type="entry name" value="F-box domain"/>
    <property type="match status" value="1"/>
</dbReference>
<dbReference type="SMART" id="SM00256">
    <property type="entry name" value="FBOX"/>
    <property type="match status" value="1"/>
</dbReference>
<evidence type="ECO:0000313" key="3">
    <source>
        <dbReference type="WBParaSite" id="PgR021_g005_t01"/>
    </source>
</evidence>
<dbReference type="SUPFAM" id="SSF52058">
    <property type="entry name" value="L domain-like"/>
    <property type="match status" value="1"/>
</dbReference>
<dbReference type="Gene3D" id="3.80.10.10">
    <property type="entry name" value="Ribonuclease Inhibitor"/>
    <property type="match status" value="1"/>
</dbReference>
<dbReference type="Proteomes" id="UP000887569">
    <property type="component" value="Unplaced"/>
</dbReference>
<dbReference type="WBParaSite" id="PgR021_g005_t01">
    <property type="protein sequence ID" value="PgR021_g005_t01"/>
    <property type="gene ID" value="PgR021_g005"/>
</dbReference>
<proteinExistence type="predicted"/>
<feature type="domain" description="F-box" evidence="1">
    <location>
        <begin position="47"/>
        <end position="93"/>
    </location>
</feature>
<dbReference type="CDD" id="cd09917">
    <property type="entry name" value="F-box_SF"/>
    <property type="match status" value="1"/>
</dbReference>
<protein>
    <submittedName>
        <fullName evidence="3">F-box domain-containing protein</fullName>
    </submittedName>
</protein>
<dbReference type="AlphaFoldDB" id="A0A915AZK3"/>
<evidence type="ECO:0000313" key="2">
    <source>
        <dbReference type="Proteomes" id="UP000887569"/>
    </source>
</evidence>
<name>A0A915AZK3_PARUN</name>
<accession>A0A915AZK3</accession>
<dbReference type="InterPro" id="IPR036047">
    <property type="entry name" value="F-box-like_dom_sf"/>
</dbReference>
<dbReference type="Pfam" id="PF00646">
    <property type="entry name" value="F-box"/>
    <property type="match status" value="1"/>
</dbReference>
<dbReference type="PROSITE" id="PS50181">
    <property type="entry name" value="FBOX"/>
    <property type="match status" value="1"/>
</dbReference>
<dbReference type="InterPro" id="IPR032675">
    <property type="entry name" value="LRR_dom_sf"/>
</dbReference>
<dbReference type="InterPro" id="IPR001810">
    <property type="entry name" value="F-box_dom"/>
</dbReference>
<evidence type="ECO:0000259" key="1">
    <source>
        <dbReference type="PROSITE" id="PS50181"/>
    </source>
</evidence>
<sequence>MADEGEQPSSSVTCSPTYQNGCSAKECCSNEGCTSIDGEAFASEGWSCGFDRLPDVVMQCVFETFDLRERSIASQVCRRWHYLLTSRFPMEDITVLNIFQHNIYTDKISSNKNVSLKCYHITNSGMLLTILQHCHSVSSVKIWFSSSSFAGGVLKMLKQMNIKMRCLDLYPYRAEEALDEAFAAFPELTSMTMRPHGQDYFWSGLDLTSFPSFEKMDTLMLDGFNIHPNVLLPKSLTTLEWLNRSGHFLSVMPKLKSLVNLEYLMLGHAEFSNSEEFDAFLATISSENLPRLQYLIFRYCKIDAHKGSSNGAYSLSTFDIDESTRALSALNFSSLDISLSALQMIKLDLCYANLTYIIRKLLPFTSGNLRVISLNVVSEDTNYDRIYEIAELMHSRRLMLHFGILQKDMKPERKEETSPMKRPPPAFGSILGRFEASFVTDDTLLRTLLLSNPLPNMSDAKFIQTSAVDNTVLFHLAMFAPRLRKLSLLNCSEDKLDEGMVHFVAGFPSRISRCLQVIWKRKRNRPAAFFLQLVNDHAPLIKGFGARFFAKKFSTNRDGERITVWDKKTRKALYIQDFDVNDAGRILGIVMPPDIEAGSRLLFVDL</sequence>
<reference evidence="3" key="1">
    <citation type="submission" date="2022-11" db="UniProtKB">
        <authorList>
            <consortium name="WormBaseParasite"/>
        </authorList>
    </citation>
    <scope>IDENTIFICATION</scope>
</reference>
<dbReference type="Gene3D" id="1.20.1280.50">
    <property type="match status" value="1"/>
</dbReference>
<organism evidence="2 3">
    <name type="scientific">Parascaris univalens</name>
    <name type="common">Nematode worm</name>
    <dbReference type="NCBI Taxonomy" id="6257"/>
    <lineage>
        <taxon>Eukaryota</taxon>
        <taxon>Metazoa</taxon>
        <taxon>Ecdysozoa</taxon>
        <taxon>Nematoda</taxon>
        <taxon>Chromadorea</taxon>
        <taxon>Rhabditida</taxon>
        <taxon>Spirurina</taxon>
        <taxon>Ascaridomorpha</taxon>
        <taxon>Ascaridoidea</taxon>
        <taxon>Ascarididae</taxon>
        <taxon>Parascaris</taxon>
    </lineage>
</organism>